<evidence type="ECO:0000259" key="2">
    <source>
        <dbReference type="Pfam" id="PF13098"/>
    </source>
</evidence>
<feature type="chain" id="PRO_5026998792" description="Thioredoxin-like fold domain-containing protein" evidence="1">
    <location>
        <begin position="25"/>
        <end position="273"/>
    </location>
</feature>
<proteinExistence type="predicted"/>
<dbReference type="RefSeq" id="WP_175220535.1">
    <property type="nucleotide sequence ID" value="NZ_CABWIL020000004.1"/>
</dbReference>
<feature type="domain" description="Thioredoxin-like fold" evidence="2">
    <location>
        <begin position="148"/>
        <end position="258"/>
    </location>
</feature>
<evidence type="ECO:0000313" key="4">
    <source>
        <dbReference type="Proteomes" id="UP000494301"/>
    </source>
</evidence>
<keyword evidence="1" id="KW-0732">Signal</keyword>
<dbReference type="SUPFAM" id="SSF52833">
    <property type="entry name" value="Thioredoxin-like"/>
    <property type="match status" value="1"/>
</dbReference>
<dbReference type="Pfam" id="PF13098">
    <property type="entry name" value="Thioredoxin_2"/>
    <property type="match status" value="1"/>
</dbReference>
<protein>
    <recommendedName>
        <fullName evidence="2">Thioredoxin-like fold domain-containing protein</fullName>
    </recommendedName>
</protein>
<evidence type="ECO:0000313" key="3">
    <source>
        <dbReference type="EMBL" id="CAB3961685.1"/>
    </source>
</evidence>
<evidence type="ECO:0000256" key="1">
    <source>
        <dbReference type="SAM" id="SignalP"/>
    </source>
</evidence>
<feature type="signal peptide" evidence="1">
    <location>
        <begin position="1"/>
        <end position="24"/>
    </location>
</feature>
<dbReference type="InterPro" id="IPR012336">
    <property type="entry name" value="Thioredoxin-like_fold"/>
</dbReference>
<name>A0A6J5IPP2_9BURK</name>
<dbReference type="InterPro" id="IPR036249">
    <property type="entry name" value="Thioredoxin-like_sf"/>
</dbReference>
<dbReference type="Proteomes" id="UP000494301">
    <property type="component" value="Unassembled WGS sequence"/>
</dbReference>
<dbReference type="EMBL" id="CABWIL020000004">
    <property type="protein sequence ID" value="CAB3961685.1"/>
    <property type="molecule type" value="Genomic_DNA"/>
</dbReference>
<organism evidence="3 4">
    <name type="scientific">Burkholderia aenigmatica</name>
    <dbReference type="NCBI Taxonomy" id="2015348"/>
    <lineage>
        <taxon>Bacteria</taxon>
        <taxon>Pseudomonadati</taxon>
        <taxon>Pseudomonadota</taxon>
        <taxon>Betaproteobacteria</taxon>
        <taxon>Burkholderiales</taxon>
        <taxon>Burkholderiaceae</taxon>
        <taxon>Burkholderia</taxon>
        <taxon>Burkholderia cepacia complex</taxon>
    </lineage>
</organism>
<gene>
    <name evidence="3" type="ORF">BLA3211_01342</name>
</gene>
<dbReference type="Gene3D" id="3.40.30.10">
    <property type="entry name" value="Glutaredoxin"/>
    <property type="match status" value="1"/>
</dbReference>
<dbReference type="AlphaFoldDB" id="A0A6J5IPP2"/>
<accession>A0A6J5IPP2</accession>
<sequence length="273" mass="30275">MFRRPLLTLFAAALAALPLLSAHAQIPPDVRARYEATTNRFSHPDGLRPEADQAYTGTAFPGIYAIRVSKAGSAPPPLVGMPVMFFDSDASWLLTPLGDDTSNPYYQQWRVANVKHWKGWEHVAQDSPLVQQLLRSMPVDKLVHQGADAPVFVYLAAPDCPYCRRDQAAMESSPYSFAILPITLDPTRMPVVEHLACADDPLGDWNKLMRTGRGNTAPCSRFDRAAWWDLKQLFFPRSATPAFLFADGTVIRGDVDAAMRKAADMKARGLVFQ</sequence>
<reference evidence="3 4" key="1">
    <citation type="submission" date="2020-04" db="EMBL/GenBank/DDBJ databases">
        <authorList>
            <person name="Depoorter E."/>
        </authorList>
    </citation>
    <scope>NUCLEOTIDE SEQUENCE [LARGE SCALE GENOMIC DNA]</scope>
    <source>
        <strain evidence="3 4">BCC0217</strain>
    </source>
</reference>